<keyword evidence="6 7" id="KW-0472">Membrane</keyword>
<dbReference type="AlphaFoldDB" id="I9DS44"/>
<feature type="transmembrane region" description="Helical" evidence="7">
    <location>
        <begin position="68"/>
        <end position="88"/>
    </location>
</feature>
<dbReference type="PANTHER" id="PTHR34584:SF1">
    <property type="entry name" value="NA(+)_H(+) ANTIPORTER SUBUNIT E1"/>
    <property type="match status" value="1"/>
</dbReference>
<protein>
    <submittedName>
        <fullName evidence="8">Putative monovalent cation/H+ antiporter subunit E</fullName>
    </submittedName>
</protein>
<gene>
    <name evidence="8" type="ORF">AGRI_08890</name>
</gene>
<dbReference type="Proteomes" id="UP000035062">
    <property type="component" value="Unassembled WGS sequence"/>
</dbReference>
<dbReference type="eggNOG" id="COG1863">
    <property type="taxonomic scope" value="Bacteria"/>
</dbReference>
<evidence type="ECO:0000313" key="8">
    <source>
        <dbReference type="EMBL" id="EIW88890.1"/>
    </source>
</evidence>
<evidence type="ECO:0000256" key="2">
    <source>
        <dbReference type="ARBA" id="ARBA00006228"/>
    </source>
</evidence>
<accession>I9DS44</accession>
<evidence type="ECO:0000256" key="4">
    <source>
        <dbReference type="ARBA" id="ARBA00022692"/>
    </source>
</evidence>
<comment type="caution">
    <text evidence="8">The sequence shown here is derived from an EMBL/GenBank/DDBJ whole genome shotgun (WGS) entry which is preliminary data.</text>
</comment>
<dbReference type="EMBL" id="AKKU01000015">
    <property type="protein sequence ID" value="EIW88890.1"/>
    <property type="molecule type" value="Genomic_DNA"/>
</dbReference>
<keyword evidence="9" id="KW-1185">Reference proteome</keyword>
<evidence type="ECO:0000256" key="3">
    <source>
        <dbReference type="ARBA" id="ARBA00022475"/>
    </source>
</evidence>
<name>I9DS44_9ALTE</name>
<evidence type="ECO:0000256" key="5">
    <source>
        <dbReference type="ARBA" id="ARBA00022989"/>
    </source>
</evidence>
<dbReference type="PANTHER" id="PTHR34584">
    <property type="entry name" value="NA(+)/H(+) ANTIPORTER SUBUNIT E1"/>
    <property type="match status" value="1"/>
</dbReference>
<dbReference type="RefSeq" id="WP_008984635.1">
    <property type="nucleotide sequence ID" value="NZ_AKKU01000015.1"/>
</dbReference>
<comment type="subcellular location">
    <subcellularLocation>
        <location evidence="1">Cell membrane</location>
        <topology evidence="1">Multi-pass membrane protein</topology>
    </subcellularLocation>
</comment>
<dbReference type="GO" id="GO:0005886">
    <property type="term" value="C:plasma membrane"/>
    <property type="evidence" value="ECO:0007669"/>
    <property type="project" value="UniProtKB-SubCell"/>
</dbReference>
<evidence type="ECO:0000256" key="7">
    <source>
        <dbReference type="SAM" id="Phobius"/>
    </source>
</evidence>
<dbReference type="PIRSF" id="PIRSF019239">
    <property type="entry name" value="MrpE"/>
    <property type="match status" value="1"/>
</dbReference>
<proteinExistence type="inferred from homology"/>
<dbReference type="Pfam" id="PF01899">
    <property type="entry name" value="MNHE"/>
    <property type="match status" value="1"/>
</dbReference>
<organism evidence="8 9">
    <name type="scientific">Alishewanella agri BL06</name>
    <dbReference type="NCBI Taxonomy" id="1195246"/>
    <lineage>
        <taxon>Bacteria</taxon>
        <taxon>Pseudomonadati</taxon>
        <taxon>Pseudomonadota</taxon>
        <taxon>Gammaproteobacteria</taxon>
        <taxon>Alteromonadales</taxon>
        <taxon>Alteromonadaceae</taxon>
        <taxon>Alishewanella</taxon>
    </lineage>
</organism>
<dbReference type="NCBIfam" id="NF006518">
    <property type="entry name" value="PRK08965.1-2"/>
    <property type="match status" value="1"/>
</dbReference>
<dbReference type="InterPro" id="IPR002758">
    <property type="entry name" value="Cation_antiport_E"/>
</dbReference>
<feature type="transmembrane region" description="Helical" evidence="7">
    <location>
        <begin position="20"/>
        <end position="48"/>
    </location>
</feature>
<keyword evidence="5 7" id="KW-1133">Transmembrane helix</keyword>
<dbReference type="GO" id="GO:0008324">
    <property type="term" value="F:monoatomic cation transmembrane transporter activity"/>
    <property type="evidence" value="ECO:0007669"/>
    <property type="project" value="InterPro"/>
</dbReference>
<evidence type="ECO:0000313" key="9">
    <source>
        <dbReference type="Proteomes" id="UP000035062"/>
    </source>
</evidence>
<comment type="similarity">
    <text evidence="2">Belongs to the CPA3 antiporters (TC 2.A.63) subunit E family.</text>
</comment>
<sequence length="178" mass="20160">MRLQPRYSWLPTPYRSVLLFCVWLLLNQSLAPFHLLAALILAVVIPWLSAKFRDPQPLIERPGLALRYILRVFLDIITANAQVAVLILGPTKKLKPAFVRVPLDLQHELPITILASTVSMTPGTVSADIYPTKEMLAEGDEVKQRWLLIHVLNLDDEAALIAEIKSRYEAPLKEIFQC</sequence>
<dbReference type="STRING" id="1195246.AGRI_08890"/>
<keyword evidence="4 7" id="KW-0812">Transmembrane</keyword>
<evidence type="ECO:0000256" key="6">
    <source>
        <dbReference type="ARBA" id="ARBA00023136"/>
    </source>
</evidence>
<evidence type="ECO:0000256" key="1">
    <source>
        <dbReference type="ARBA" id="ARBA00004651"/>
    </source>
</evidence>
<keyword evidence="3" id="KW-1003">Cell membrane</keyword>
<reference evidence="8 9" key="1">
    <citation type="journal article" date="2012" name="J. Bacteriol.">
        <title>Genome Sequence of Pectin-Degrading Alishewanella agri, Isolated from Landfill Soil.</title>
        <authorList>
            <person name="Kim J."/>
            <person name="Jung J."/>
            <person name="Sung J.S."/>
            <person name="Chun J."/>
            <person name="Park W."/>
        </authorList>
    </citation>
    <scope>NUCLEOTIDE SEQUENCE [LARGE SCALE GENOMIC DNA]</scope>
    <source>
        <strain evidence="8 9">BL06</strain>
    </source>
</reference>
<dbReference type="PATRIC" id="fig|1195246.3.peg.1749"/>